<dbReference type="InterPro" id="IPR050428">
    <property type="entry name" value="TCS_sensor_his_kinase"/>
</dbReference>
<evidence type="ECO:0000256" key="4">
    <source>
        <dbReference type="ARBA" id="ARBA00022553"/>
    </source>
</evidence>
<evidence type="ECO:0000313" key="13">
    <source>
        <dbReference type="Proteomes" id="UP000236449"/>
    </source>
</evidence>
<dbReference type="PRINTS" id="PR00344">
    <property type="entry name" value="BCTRLSENSOR"/>
</dbReference>
<dbReference type="AlphaFoldDB" id="A0A2J8HYQ9"/>
<dbReference type="SUPFAM" id="SSF47384">
    <property type="entry name" value="Homodimeric domain of signal transducing histidine kinase"/>
    <property type="match status" value="1"/>
</dbReference>
<dbReference type="EC" id="2.7.13.3" evidence="3"/>
<dbReference type="InterPro" id="IPR003594">
    <property type="entry name" value="HATPase_dom"/>
</dbReference>
<dbReference type="Gene3D" id="3.30.565.10">
    <property type="entry name" value="Histidine kinase-like ATPase, C-terminal domain"/>
    <property type="match status" value="1"/>
</dbReference>
<dbReference type="InterPro" id="IPR004358">
    <property type="entry name" value="Sig_transdc_His_kin-like_C"/>
</dbReference>
<dbReference type="Pfam" id="PF08521">
    <property type="entry name" value="2CSK_N"/>
    <property type="match status" value="1"/>
</dbReference>
<dbReference type="Gene3D" id="1.10.287.130">
    <property type="match status" value="1"/>
</dbReference>
<dbReference type="PANTHER" id="PTHR45436">
    <property type="entry name" value="SENSOR HISTIDINE KINASE YKOH"/>
    <property type="match status" value="1"/>
</dbReference>
<keyword evidence="9 10" id="KW-0472">Membrane</keyword>
<dbReference type="CDD" id="cd00075">
    <property type="entry name" value="HATPase"/>
    <property type="match status" value="1"/>
</dbReference>
<dbReference type="EMBL" id="POSK01000011">
    <property type="protein sequence ID" value="PNI03398.1"/>
    <property type="molecule type" value="Genomic_DNA"/>
</dbReference>
<dbReference type="InterPro" id="IPR003661">
    <property type="entry name" value="HisK_dim/P_dom"/>
</dbReference>
<protein>
    <recommendedName>
        <fullName evidence="3">histidine kinase</fullName>
        <ecNumber evidence="3">2.7.13.3</ecNumber>
    </recommendedName>
</protein>
<keyword evidence="4" id="KW-0597">Phosphoprotein</keyword>
<accession>A0A2J8HYQ9</accession>
<evidence type="ECO:0000256" key="10">
    <source>
        <dbReference type="SAM" id="Phobius"/>
    </source>
</evidence>
<evidence type="ECO:0000256" key="2">
    <source>
        <dbReference type="ARBA" id="ARBA00004370"/>
    </source>
</evidence>
<evidence type="ECO:0000256" key="9">
    <source>
        <dbReference type="ARBA" id="ARBA00023136"/>
    </source>
</evidence>
<dbReference type="SUPFAM" id="SSF55874">
    <property type="entry name" value="ATPase domain of HSP90 chaperone/DNA topoisomerase II/histidine kinase"/>
    <property type="match status" value="1"/>
</dbReference>
<dbReference type="InterPro" id="IPR036097">
    <property type="entry name" value="HisK_dim/P_sf"/>
</dbReference>
<dbReference type="InterPro" id="IPR013727">
    <property type="entry name" value="2CSK_N"/>
</dbReference>
<organism evidence="12 13">
    <name type="scientific">Vibrio diazotrophicus</name>
    <dbReference type="NCBI Taxonomy" id="685"/>
    <lineage>
        <taxon>Bacteria</taxon>
        <taxon>Pseudomonadati</taxon>
        <taxon>Pseudomonadota</taxon>
        <taxon>Gammaproteobacteria</taxon>
        <taxon>Vibrionales</taxon>
        <taxon>Vibrionaceae</taxon>
        <taxon>Vibrio</taxon>
    </lineage>
</organism>
<proteinExistence type="predicted"/>
<dbReference type="Proteomes" id="UP000236449">
    <property type="component" value="Unassembled WGS sequence"/>
</dbReference>
<keyword evidence="7 12" id="KW-0418">Kinase</keyword>
<feature type="transmembrane region" description="Helical" evidence="10">
    <location>
        <begin position="178"/>
        <end position="202"/>
    </location>
</feature>
<evidence type="ECO:0000256" key="8">
    <source>
        <dbReference type="ARBA" id="ARBA00022989"/>
    </source>
</evidence>
<comment type="subcellular location">
    <subcellularLocation>
        <location evidence="2">Membrane</location>
    </subcellularLocation>
</comment>
<evidence type="ECO:0000259" key="11">
    <source>
        <dbReference type="PROSITE" id="PS50109"/>
    </source>
</evidence>
<dbReference type="RefSeq" id="WP_102966766.1">
    <property type="nucleotide sequence ID" value="NZ_JBJKCE010000002.1"/>
</dbReference>
<feature type="domain" description="Histidine kinase" evidence="11">
    <location>
        <begin position="258"/>
        <end position="470"/>
    </location>
</feature>
<dbReference type="InterPro" id="IPR036890">
    <property type="entry name" value="HATPase_C_sf"/>
</dbReference>
<keyword evidence="8 10" id="KW-1133">Transmembrane helix</keyword>
<sequence length="475" mass="53551">MFGLSISTRSLRFQLFAYSASALLFIGLISMLAVKRYAYETAQFIFDSPLANAALQILEEVGLEGDELSVDLPFSAFSGLADSPRDKVFYLITTKQKEFVTGYESLLLEDIVTSQIDSNPLRLEVVPHFFDLKFKQQHVRFSLVGRVINTRQGPHHVYVLVGQTTEARKQWEQQLSSAAIKLILGVVICTVIVIIILIIQVLKPIKSINKKISQRSNIDLTPIDVEGPEEVMHLVKTINSFMFQLDETLVNLKNFTSEAAHQLKTPLAGMRSQVELILSRDSSPQTAQSLKRVLEACGILERTIEQLLNHATIKHRFRSVEPTINNINKLVQSVCRELAINALKRNISLSFQQSGKYQIKGDEFALKQMLSNLIENAIKYSPDGSLVEVEVGLRGTKAIILIRDFGIGIKDKDKPHVFERFYRTSENIHSGTGLGMSIAAEVAEKYHARLVLHDTEPQGLTVEIQFPYRKWEEIQ</sequence>
<dbReference type="SMART" id="SM00388">
    <property type="entry name" value="HisKA"/>
    <property type="match status" value="1"/>
</dbReference>
<dbReference type="GO" id="GO:0005886">
    <property type="term" value="C:plasma membrane"/>
    <property type="evidence" value="ECO:0007669"/>
    <property type="project" value="TreeGrafter"/>
</dbReference>
<evidence type="ECO:0000256" key="6">
    <source>
        <dbReference type="ARBA" id="ARBA00022692"/>
    </source>
</evidence>
<name>A0A2J8HYQ9_VIBDI</name>
<dbReference type="GO" id="GO:0000155">
    <property type="term" value="F:phosphorelay sensor kinase activity"/>
    <property type="evidence" value="ECO:0007669"/>
    <property type="project" value="InterPro"/>
</dbReference>
<dbReference type="CDD" id="cd00082">
    <property type="entry name" value="HisKA"/>
    <property type="match status" value="1"/>
</dbReference>
<evidence type="ECO:0000256" key="5">
    <source>
        <dbReference type="ARBA" id="ARBA00022679"/>
    </source>
</evidence>
<reference evidence="12 13" key="1">
    <citation type="submission" date="2018-01" db="EMBL/GenBank/DDBJ databases">
        <title>Draft genome sequences of six Vibrio diazotrophicus strains isolated from deep-sea sediments of the Baltic Sea.</title>
        <authorList>
            <person name="Castillo D."/>
            <person name="Vandieken V."/>
            <person name="Chiang O."/>
            <person name="Middelboe M."/>
        </authorList>
    </citation>
    <scope>NUCLEOTIDE SEQUENCE [LARGE SCALE GENOMIC DNA]</scope>
    <source>
        <strain evidence="12 13">60.27F</strain>
    </source>
</reference>
<dbReference type="Pfam" id="PF02518">
    <property type="entry name" value="HATPase_c"/>
    <property type="match status" value="1"/>
</dbReference>
<evidence type="ECO:0000256" key="1">
    <source>
        <dbReference type="ARBA" id="ARBA00000085"/>
    </source>
</evidence>
<keyword evidence="6 10" id="KW-0812">Transmembrane</keyword>
<gene>
    <name evidence="12" type="ORF">C1N32_16190</name>
</gene>
<evidence type="ECO:0000313" key="12">
    <source>
        <dbReference type="EMBL" id="PNI03398.1"/>
    </source>
</evidence>
<evidence type="ECO:0000256" key="7">
    <source>
        <dbReference type="ARBA" id="ARBA00022777"/>
    </source>
</evidence>
<dbReference type="Gene3D" id="6.10.340.10">
    <property type="match status" value="1"/>
</dbReference>
<dbReference type="InterPro" id="IPR005467">
    <property type="entry name" value="His_kinase_dom"/>
</dbReference>
<dbReference type="Pfam" id="PF00512">
    <property type="entry name" value="HisKA"/>
    <property type="match status" value="1"/>
</dbReference>
<comment type="catalytic activity">
    <reaction evidence="1">
        <text>ATP + protein L-histidine = ADP + protein N-phospho-L-histidine.</text>
        <dbReference type="EC" id="2.7.13.3"/>
    </reaction>
</comment>
<keyword evidence="5" id="KW-0808">Transferase</keyword>
<dbReference type="SMART" id="SM00387">
    <property type="entry name" value="HATPase_c"/>
    <property type="match status" value="1"/>
</dbReference>
<comment type="caution">
    <text evidence="12">The sequence shown here is derived from an EMBL/GenBank/DDBJ whole genome shotgun (WGS) entry which is preliminary data.</text>
</comment>
<evidence type="ECO:0000256" key="3">
    <source>
        <dbReference type="ARBA" id="ARBA00012438"/>
    </source>
</evidence>
<dbReference type="PROSITE" id="PS50109">
    <property type="entry name" value="HIS_KIN"/>
    <property type="match status" value="1"/>
</dbReference>
<dbReference type="PANTHER" id="PTHR45436:SF1">
    <property type="entry name" value="SENSOR PROTEIN QSEC"/>
    <property type="match status" value="1"/>
</dbReference>
<dbReference type="OrthoDB" id="9804645at2"/>
<feature type="transmembrane region" description="Helical" evidence="10">
    <location>
        <begin position="15"/>
        <end position="34"/>
    </location>
</feature>